<comment type="catalytic activity">
    <reaction evidence="1 16">
        <text>S-ubiquitinyl-[E2 ubiquitin-conjugating enzyme]-L-cysteine + [acceptor protein]-L-lysine = [E2 ubiquitin-conjugating enzyme]-L-cysteine + N(6)-ubiquitinyl-[acceptor protein]-L-lysine.</text>
        <dbReference type="EC" id="2.3.2.27"/>
    </reaction>
</comment>
<evidence type="ECO:0000256" key="12">
    <source>
        <dbReference type="ARBA" id="ARBA00022786"/>
    </source>
</evidence>
<dbReference type="Proteomes" id="UP000307173">
    <property type="component" value="Unassembled WGS sequence"/>
</dbReference>
<dbReference type="GO" id="GO:0043023">
    <property type="term" value="F:ribosomal large subunit binding"/>
    <property type="evidence" value="ECO:0007669"/>
    <property type="project" value="TreeGrafter"/>
</dbReference>
<keyword evidence="10" id="KW-0677">Repeat</keyword>
<organism evidence="18 19">
    <name type="scientific">Pichia inconspicua</name>
    <dbReference type="NCBI Taxonomy" id="52247"/>
    <lineage>
        <taxon>Eukaryota</taxon>
        <taxon>Fungi</taxon>
        <taxon>Dikarya</taxon>
        <taxon>Ascomycota</taxon>
        <taxon>Saccharomycotina</taxon>
        <taxon>Pichiomycetes</taxon>
        <taxon>Pichiales</taxon>
        <taxon>Pichiaceae</taxon>
        <taxon>Pichia</taxon>
    </lineage>
</organism>
<evidence type="ECO:0000256" key="4">
    <source>
        <dbReference type="ARBA" id="ARBA00007997"/>
    </source>
</evidence>
<dbReference type="Gene3D" id="1.25.10.10">
    <property type="entry name" value="Leucine-rich Repeat Variant"/>
    <property type="match status" value="1"/>
</dbReference>
<evidence type="ECO:0000259" key="17">
    <source>
        <dbReference type="PROSITE" id="PS50089"/>
    </source>
</evidence>
<dbReference type="GO" id="GO:0061630">
    <property type="term" value="F:ubiquitin protein ligase activity"/>
    <property type="evidence" value="ECO:0007669"/>
    <property type="project" value="UniProtKB-UniRule"/>
</dbReference>
<dbReference type="InterPro" id="IPR039804">
    <property type="entry name" value="RING-CH-C4HC3_LTN1"/>
</dbReference>
<dbReference type="InterPro" id="IPR054476">
    <property type="entry name" value="Ltn1_N"/>
</dbReference>
<evidence type="ECO:0000256" key="16">
    <source>
        <dbReference type="RuleBase" id="RU367090"/>
    </source>
</evidence>
<sequence length="1537" mass="176962">MSAFGSSSHTGLGNNGFEVSLSYITGVPDPNHLTCSSTLKLAFKSMLKRDSSTKEKSISAMLDYLKNHTEELNDDLVIITWVQLYPKLAIDDSKKVRSCTHQIQSLFVKTLGKSYVKYLKDTIGVWLAGLFDNDRSVARSCRESLNTAFDNNHEKISNIWKIFVKQILDYTYQVLAFETKETISDERFTTKDESETKFIRVLQAANMLLVQAMNVFDSVTPDADLIHLVQSIYEQESLHNCFTSTDFNLKKSAYLALKALVVSKHVNVFINKAIYKDLAKSMMKGIKFDSKTNPLLYATCLVSILDTLVCVTVFDASFWSNIKKSDEKLISILKYGSLNSDPIYYDVLFKLLSILPDNIFSISDPVKFELFFRTIIDSVSSEKSLSFMEKGWTMVIKMLDQFQKQNTLTDKIIDTFTFNIVKLLDSPRRLSPAITSTFSNIQTIFNDDKDTLLDINSTIMDALPDKDIVFLDYQNYKVVNTASFVDSFIHILLANKSDLTEVLLANVVESVAEEESVQPKLAFLIIDIFLRIDKPEFDASIDDFISNLPQYINKDFVDIPLNTLKLYTHSQSCTEKKTNVLVNEVYKKLEKLNQVEDLLNVVSEFQNFNIHDAKDLSEHLVKHSRSLSPDTISNSDTLYAFLTPTILSNLFENENFEKFVVNCYKNYKNDVFIEFATNEPKFMKNLVSYMLNNYESDNYQVACDLFEQLELNFKNSNLSAAFSNAVFEAISEFDGDYEKFGGSLNPVAIDILKSKDLTSELDSILGTQPSKLLTIANSLNTGVLFFIGNCEVEETINFEASKSLLNKASFISSLLEVSFDYPPQNIISLLLIAEYASDVLFLEDSFPRTLHNKYIKFQSQVSEYMTDSLQTASFSIIMEAIADKSSTNIELNNIIHYLFSENKLYSYYAHRILEKLLSYKTEYLSTSKFMQTDFTGFLSQPSILLVILNSAQRFLTSEHLDSVRGHVLSNIFSIRKPSDILNDGLHNLILLNNFMKIDSDDDVPEDFTLFAPQRLMMLLNILSNWLESEVAYDENFKFVRIALSQFILNYIYYVYNVCDSEYPSDFIEKILNLGTKLMAENINLINSEDELPLDLLSESLNLYTFLNRYSQVIPEWDDIAKDVEPEIIEIFFKFSLIDCANRPIQILCNQFRLIFDRTFKFELFSPLYERLYEATSTKNVEVLRIVMEILHKMIPEVQDNLVVEFTLSTKQINEEGESGIKLPSVLLENIKEPLTDYIEYEPEWRVYQYLWSWLLIMDHFKNITQQMRQDYISDLGESRISDFLTFIFSEIDMSNFKIHNDGLDYVKTYTFADHDIMPSNEEFKKLLVNMIYEIMNNIGGTFAQQWFHSIKNKQDQKNIENFVSKYISPPLINDILSTLSNKTSLEDNDFKININRKINEIKCRYDIDEQKMEISILLPPNYPLSQIIVSGVSRVGVDEKKWKSWIMSAQYVINFQNGSILDSIKHFKDNVTANFENYEDCAICYSILNAIDHSTPNKICPTCKHNFHSACLYRWFKSSGSSTCPLCRSKFNFKKHA</sequence>
<evidence type="ECO:0000256" key="3">
    <source>
        <dbReference type="ARBA" id="ARBA00004906"/>
    </source>
</evidence>
<keyword evidence="8 16" id="KW-0808">Transferase</keyword>
<keyword evidence="9 16" id="KW-0479">Metal-binding</keyword>
<keyword evidence="12 16" id="KW-0833">Ubl conjugation pathway</keyword>
<dbReference type="InterPro" id="IPR011016">
    <property type="entry name" value="Znf_RING-CH"/>
</dbReference>
<comment type="caution">
    <text evidence="18">The sequence shown here is derived from an EMBL/GenBank/DDBJ whole genome shotgun (WGS) entry which is preliminary data.</text>
</comment>
<keyword evidence="19" id="KW-1185">Reference proteome</keyword>
<evidence type="ECO:0000313" key="18">
    <source>
        <dbReference type="EMBL" id="TID31078.1"/>
    </source>
</evidence>
<dbReference type="FunFam" id="3.30.40.10:FF:000038">
    <property type="entry name" value="E3 ubiquitin-protein ligase listerin"/>
    <property type="match status" value="1"/>
</dbReference>
<comment type="function">
    <text evidence="14">E3 ubiquitin-protein ligase component of the ribosome quality control complex (RQC), a ribosome-associated complex that mediates ubiquitination and extraction of incompletely synthesized nascent chains for proteasomal degradation. Mediates ubiquitination of proteins derived from mRNAs lacking stop codons (non-stop proteins) and other translation arrest products induced by poly-lysine sequences and tandem rare codons. Ubiquitination leads to CDC48 recruitment for extraction and degradation of the incomplete translation product. May indirectly play a role in chromatin function and transcription.</text>
</comment>
<dbReference type="SMART" id="SM01197">
    <property type="entry name" value="FANCL_C"/>
    <property type="match status" value="1"/>
</dbReference>
<comment type="function">
    <text evidence="16">E3 ubiquitin-protein ligase. Component of the ribosome quality control complex (RQC), a ribosome-associated complex that mediates ubiquitination and extraction of incompletely synthesized nascent chains for proteasomal degradation.</text>
</comment>
<dbReference type="InterPro" id="IPR054478">
    <property type="entry name" value="LTN1_UBC"/>
</dbReference>
<comment type="subcellular location">
    <subcellularLocation>
        <location evidence="2">Cytoplasm</location>
        <location evidence="2">Cytosol</location>
    </subcellularLocation>
</comment>
<dbReference type="PANTHER" id="PTHR12389">
    <property type="entry name" value="ZINC FINGER PROTEIN 294"/>
    <property type="match status" value="1"/>
</dbReference>
<dbReference type="CDD" id="cd16491">
    <property type="entry name" value="RING-CH-C4HC3_LTN1"/>
    <property type="match status" value="1"/>
</dbReference>
<keyword evidence="11 15" id="KW-0863">Zinc-finger</keyword>
<dbReference type="STRING" id="52247.A0A4T0X6G1"/>
<dbReference type="UniPathway" id="UPA00143"/>
<evidence type="ECO:0000256" key="13">
    <source>
        <dbReference type="ARBA" id="ARBA00022833"/>
    </source>
</evidence>
<comment type="pathway">
    <text evidence="3 16">Protein modification; protein ubiquitination.</text>
</comment>
<dbReference type="OrthoDB" id="6108at2759"/>
<evidence type="ECO:0000256" key="2">
    <source>
        <dbReference type="ARBA" id="ARBA00004514"/>
    </source>
</evidence>
<evidence type="ECO:0000256" key="5">
    <source>
        <dbReference type="ARBA" id="ARBA00012483"/>
    </source>
</evidence>
<dbReference type="Pfam" id="PF23009">
    <property type="entry name" value="UBC_like"/>
    <property type="match status" value="1"/>
</dbReference>
<dbReference type="EC" id="2.3.2.27" evidence="5 16"/>
<dbReference type="GO" id="GO:0005829">
    <property type="term" value="C:cytosol"/>
    <property type="evidence" value="ECO:0007669"/>
    <property type="project" value="UniProtKB-SubCell"/>
</dbReference>
<evidence type="ECO:0000256" key="1">
    <source>
        <dbReference type="ARBA" id="ARBA00000900"/>
    </source>
</evidence>
<dbReference type="GO" id="GO:0072344">
    <property type="term" value="P:rescue of stalled ribosome"/>
    <property type="evidence" value="ECO:0007669"/>
    <property type="project" value="UniProtKB-UniRule"/>
</dbReference>
<feature type="domain" description="RING-type" evidence="17">
    <location>
        <begin position="1481"/>
        <end position="1528"/>
    </location>
</feature>
<evidence type="ECO:0000313" key="19">
    <source>
        <dbReference type="Proteomes" id="UP000307173"/>
    </source>
</evidence>
<comment type="similarity">
    <text evidence="4 16">Belongs to the LTN1 family.</text>
</comment>
<name>A0A4T0X6G1_9ASCO</name>
<evidence type="ECO:0000256" key="14">
    <source>
        <dbReference type="ARBA" id="ARBA00055150"/>
    </source>
</evidence>
<keyword evidence="13 16" id="KW-0862">Zinc</keyword>
<dbReference type="GO" id="GO:1990116">
    <property type="term" value="P:ribosome-associated ubiquitin-dependent protein catabolic process"/>
    <property type="evidence" value="ECO:0007669"/>
    <property type="project" value="UniProtKB-UniRule"/>
</dbReference>
<gene>
    <name evidence="18" type="ORF">CANINC_000322</name>
</gene>
<dbReference type="PROSITE" id="PS50089">
    <property type="entry name" value="ZF_RING_2"/>
    <property type="match status" value="1"/>
</dbReference>
<dbReference type="Pfam" id="PF13639">
    <property type="entry name" value="zf-RING_2"/>
    <property type="match status" value="1"/>
</dbReference>
<dbReference type="PANTHER" id="PTHR12389:SF0">
    <property type="entry name" value="E3 UBIQUITIN-PROTEIN LIGASE LISTERIN"/>
    <property type="match status" value="1"/>
</dbReference>
<dbReference type="Pfam" id="PF22958">
    <property type="entry name" value="Ltn1_1st"/>
    <property type="match status" value="1"/>
</dbReference>
<accession>A0A4T0X6G1</accession>
<dbReference type="InterPro" id="IPR039795">
    <property type="entry name" value="LTN1/Rkr1"/>
</dbReference>
<dbReference type="GO" id="GO:1990112">
    <property type="term" value="C:RQC complex"/>
    <property type="evidence" value="ECO:0007669"/>
    <property type="project" value="UniProtKB-UniRule"/>
</dbReference>
<evidence type="ECO:0000256" key="8">
    <source>
        <dbReference type="ARBA" id="ARBA00022679"/>
    </source>
</evidence>
<dbReference type="InterPro" id="IPR011989">
    <property type="entry name" value="ARM-like"/>
</dbReference>
<dbReference type="EMBL" id="SELW01000049">
    <property type="protein sequence ID" value="TID31078.1"/>
    <property type="molecule type" value="Genomic_DNA"/>
</dbReference>
<dbReference type="GO" id="GO:0016567">
    <property type="term" value="P:protein ubiquitination"/>
    <property type="evidence" value="ECO:0007669"/>
    <property type="project" value="UniProtKB-UniPathway"/>
</dbReference>
<protein>
    <recommendedName>
        <fullName evidence="6 16">E3 ubiquitin-protein ligase listerin</fullName>
        <ecNumber evidence="5 16">2.3.2.27</ecNumber>
    </recommendedName>
    <alternativeName>
        <fullName evidence="16">RING-type E3 ubiquitin transferase listerin</fullName>
    </alternativeName>
</protein>
<proteinExistence type="inferred from homology"/>
<dbReference type="InterPro" id="IPR013083">
    <property type="entry name" value="Znf_RING/FYVE/PHD"/>
</dbReference>
<evidence type="ECO:0000256" key="15">
    <source>
        <dbReference type="PROSITE-ProRule" id="PRU00175"/>
    </source>
</evidence>
<dbReference type="InterPro" id="IPR054477">
    <property type="entry name" value="LTN1_E3_ligase_6th"/>
</dbReference>
<evidence type="ECO:0000256" key="9">
    <source>
        <dbReference type="ARBA" id="ARBA00022723"/>
    </source>
</evidence>
<dbReference type="SUPFAM" id="SSF57850">
    <property type="entry name" value="RING/U-box"/>
    <property type="match status" value="1"/>
</dbReference>
<dbReference type="Pfam" id="PF22999">
    <property type="entry name" value="LTN1_E3_ligase_6th"/>
    <property type="match status" value="1"/>
</dbReference>
<evidence type="ECO:0000256" key="11">
    <source>
        <dbReference type="ARBA" id="ARBA00022771"/>
    </source>
</evidence>
<dbReference type="InterPro" id="IPR001841">
    <property type="entry name" value="Znf_RING"/>
</dbReference>
<evidence type="ECO:0000256" key="10">
    <source>
        <dbReference type="ARBA" id="ARBA00022737"/>
    </source>
</evidence>
<comment type="subunit">
    <text evidence="16">Component of the ribosome quality control complex (RQC).</text>
</comment>
<dbReference type="Gene3D" id="3.30.40.10">
    <property type="entry name" value="Zinc/RING finger domain, C3HC4 (zinc finger)"/>
    <property type="match status" value="1"/>
</dbReference>
<dbReference type="SMART" id="SM00184">
    <property type="entry name" value="RING"/>
    <property type="match status" value="1"/>
</dbReference>
<reference evidence="18 19" key="1">
    <citation type="journal article" date="2019" name="Front. Genet.">
        <title>Whole-Genome Sequencing of the Opportunistic Yeast Pathogen Candida inconspicua Uncovers Its Hybrid Origin.</title>
        <authorList>
            <person name="Mixao V."/>
            <person name="Hansen A.P."/>
            <person name="Saus E."/>
            <person name="Boekhout T."/>
            <person name="Lass-Florl C."/>
            <person name="Gabaldon T."/>
        </authorList>
    </citation>
    <scope>NUCLEOTIDE SEQUENCE [LARGE SCALE GENOMIC DNA]</scope>
    <source>
        <strain evidence="18 19">CBS 180</strain>
    </source>
</reference>
<keyword evidence="7" id="KW-0963">Cytoplasm</keyword>
<evidence type="ECO:0000256" key="7">
    <source>
        <dbReference type="ARBA" id="ARBA00022490"/>
    </source>
</evidence>
<dbReference type="GO" id="GO:0008270">
    <property type="term" value="F:zinc ion binding"/>
    <property type="evidence" value="ECO:0007669"/>
    <property type="project" value="UniProtKB-KW"/>
</dbReference>
<dbReference type="SMART" id="SM00744">
    <property type="entry name" value="RINGv"/>
    <property type="match status" value="1"/>
</dbReference>
<evidence type="ECO:0000256" key="6">
    <source>
        <dbReference type="ARBA" id="ARBA00017157"/>
    </source>
</evidence>